<keyword evidence="4 5" id="KW-0472">Membrane</keyword>
<evidence type="ECO:0000256" key="4">
    <source>
        <dbReference type="ARBA" id="ARBA00023136"/>
    </source>
</evidence>
<feature type="transmembrane region" description="Helical" evidence="5">
    <location>
        <begin position="115"/>
        <end position="139"/>
    </location>
</feature>
<feature type="transmembrane region" description="Helical" evidence="5">
    <location>
        <begin position="66"/>
        <end position="89"/>
    </location>
</feature>
<dbReference type="GO" id="GO:0140359">
    <property type="term" value="F:ABC-type transporter activity"/>
    <property type="evidence" value="ECO:0007669"/>
    <property type="project" value="InterPro"/>
</dbReference>
<dbReference type="OrthoDB" id="205000at2157"/>
<evidence type="ECO:0000256" key="1">
    <source>
        <dbReference type="ARBA" id="ARBA00004141"/>
    </source>
</evidence>
<evidence type="ECO:0000256" key="2">
    <source>
        <dbReference type="ARBA" id="ARBA00022692"/>
    </source>
</evidence>
<dbReference type="PANTHER" id="PTHR43229:SF6">
    <property type="entry name" value="ABC-TYPE MULTIDRUG TRANSPORT SYSTEM, PERMEASE COMPONENT"/>
    <property type="match status" value="1"/>
</dbReference>
<reference evidence="7" key="1">
    <citation type="submission" date="2011-09" db="EMBL/GenBank/DDBJ databases">
        <title>Complete sequence of Halovivax ruber XH-70.</title>
        <authorList>
            <consortium name="US DOE Joint Genome Institute"/>
            <person name="Lucas S."/>
            <person name="Han J."/>
            <person name="Lapidus A."/>
            <person name="Cheng J.-F."/>
            <person name="Goodwin L."/>
            <person name="Pitluck S."/>
            <person name="Peters L."/>
            <person name="Mikhailova N."/>
            <person name="Davenport K."/>
            <person name="Detter J.C."/>
            <person name="Han C."/>
            <person name="Tapia R."/>
            <person name="Land M."/>
            <person name="Hauser L."/>
            <person name="Kyrpides N."/>
            <person name="Ivanova N."/>
            <person name="Pagani I."/>
            <person name="Sproer C."/>
            <person name="Anderson I."/>
            <person name="Woyke T."/>
        </authorList>
    </citation>
    <scope>NUCLEOTIDE SEQUENCE</scope>
    <source>
        <strain evidence="7">XH-70</strain>
    </source>
</reference>
<dbReference type="GeneID" id="14378118"/>
<evidence type="ECO:0000259" key="6">
    <source>
        <dbReference type="Pfam" id="PF01061"/>
    </source>
</evidence>
<dbReference type="eggNOG" id="arCOG09221">
    <property type="taxonomic scope" value="Archaea"/>
</dbReference>
<feature type="transmembrane region" description="Helical" evidence="5">
    <location>
        <begin position="260"/>
        <end position="279"/>
    </location>
</feature>
<dbReference type="HOGENOM" id="CLU_070986_0_0_2"/>
<keyword evidence="8" id="KW-1185">Reference proteome</keyword>
<evidence type="ECO:0000256" key="5">
    <source>
        <dbReference type="SAM" id="Phobius"/>
    </source>
</evidence>
<comment type="subcellular location">
    <subcellularLocation>
        <location evidence="1">Membrane</location>
        <topology evidence="1">Multi-pass membrane protein</topology>
    </subcellularLocation>
</comment>
<keyword evidence="3 5" id="KW-1133">Transmembrane helix</keyword>
<dbReference type="Pfam" id="PF01061">
    <property type="entry name" value="ABC2_membrane"/>
    <property type="match status" value="1"/>
</dbReference>
<protein>
    <submittedName>
        <fullName evidence="7">ABC-2 type transporter</fullName>
    </submittedName>
</protein>
<feature type="domain" description="ABC-2 type transporter transmembrane" evidence="6">
    <location>
        <begin position="16"/>
        <end position="200"/>
    </location>
</feature>
<feature type="transmembrane region" description="Helical" evidence="5">
    <location>
        <begin position="151"/>
        <end position="175"/>
    </location>
</feature>
<dbReference type="InterPro" id="IPR051784">
    <property type="entry name" value="Nod_factor_ABC_transporter"/>
</dbReference>
<name>L0IHZ9_HALRX</name>
<dbReference type="AlphaFoldDB" id="L0IHZ9"/>
<dbReference type="InterPro" id="IPR013525">
    <property type="entry name" value="ABC2_TM"/>
</dbReference>
<dbReference type="STRING" id="797302.Halru_3046"/>
<evidence type="ECO:0000313" key="8">
    <source>
        <dbReference type="Proteomes" id="UP000010846"/>
    </source>
</evidence>
<dbReference type="PANTHER" id="PTHR43229">
    <property type="entry name" value="NODULATION PROTEIN J"/>
    <property type="match status" value="1"/>
</dbReference>
<keyword evidence="2 5" id="KW-0812">Transmembrane</keyword>
<evidence type="ECO:0000256" key="3">
    <source>
        <dbReference type="ARBA" id="ARBA00022989"/>
    </source>
</evidence>
<accession>L0IHZ9</accession>
<gene>
    <name evidence="7" type="ordered locus">Halru_3046</name>
</gene>
<proteinExistence type="predicted"/>
<dbReference type="GO" id="GO:0016020">
    <property type="term" value="C:membrane"/>
    <property type="evidence" value="ECO:0007669"/>
    <property type="project" value="UniProtKB-SubCell"/>
</dbReference>
<evidence type="ECO:0000313" key="7">
    <source>
        <dbReference type="EMBL" id="AGB17612.1"/>
    </source>
</evidence>
<dbReference type="EMBL" id="CP003050">
    <property type="protein sequence ID" value="AGB17612.1"/>
    <property type="molecule type" value="Genomic_DNA"/>
</dbReference>
<feature type="transmembrane region" description="Helical" evidence="5">
    <location>
        <begin position="34"/>
        <end position="54"/>
    </location>
</feature>
<organism evidence="7 8">
    <name type="scientific">Halovivax ruber (strain DSM 18193 / JCM 13892 / XH-70)</name>
    <dbReference type="NCBI Taxonomy" id="797302"/>
    <lineage>
        <taxon>Archaea</taxon>
        <taxon>Methanobacteriati</taxon>
        <taxon>Methanobacteriota</taxon>
        <taxon>Stenosarchaea group</taxon>
        <taxon>Halobacteria</taxon>
        <taxon>Halobacteriales</taxon>
        <taxon>Natrialbaceae</taxon>
        <taxon>Halovivax</taxon>
    </lineage>
</organism>
<feature type="transmembrane region" description="Helical" evidence="5">
    <location>
        <begin position="182"/>
        <end position="200"/>
    </location>
</feature>
<dbReference type="Proteomes" id="UP000010846">
    <property type="component" value="Chromosome"/>
</dbReference>
<dbReference type="RefSeq" id="WP_015302197.1">
    <property type="nucleotide sequence ID" value="NC_019964.1"/>
</dbReference>
<dbReference type="KEGG" id="hru:Halru_3046"/>
<sequence>MSVNTDTTGDRRRIRQVHSFFARHLLEITRNRTALFWSFGFPTLFYLMTITVFIDLDQVPSAVEPAVMGIVAIGYGVFGAVIVCLNAFGQQLADDIEQRRYSAFRALPLSPSADFIGRSCASILMAAIAFCFVLVVSVLTGASYSLSSLSALPIVVGAFLLSSLIWIVLALFIAVIATNGQYVNIISLSIALISYFGTGFNGTAPSSFAGDLSLLNYLPNSLATRLLSYHMVEIDPEPADGTPWEAAGMVPPEMPVGPDYLGLLVLYAAVFLAAGLLAMRYSMYKRGAWE</sequence>